<dbReference type="GO" id="GO:0005886">
    <property type="term" value="C:plasma membrane"/>
    <property type="evidence" value="ECO:0007669"/>
    <property type="project" value="UniProtKB-SubCell"/>
</dbReference>
<name>E8N244_ANATU</name>
<reference evidence="9 10" key="1">
    <citation type="submission" date="2010-12" db="EMBL/GenBank/DDBJ databases">
        <title>Whole genome sequence of Anaerolinea thermophila UNI-1.</title>
        <authorList>
            <person name="Narita-Yamada S."/>
            <person name="Kishi E."/>
            <person name="Watanabe Y."/>
            <person name="Takasaki K."/>
            <person name="Ankai A."/>
            <person name="Oguchi A."/>
            <person name="Fukui S."/>
            <person name="Takahashi M."/>
            <person name="Yashiro I."/>
            <person name="Hosoyama A."/>
            <person name="Sekiguchi Y."/>
            <person name="Hanada S."/>
            <person name="Fujita N."/>
        </authorList>
    </citation>
    <scope>NUCLEOTIDE SEQUENCE [LARGE SCALE GENOMIC DNA]</scope>
    <source>
        <strain evidence="10">DSM 14523 / JCM 11388 / NBRC 100420 / UNI-1</strain>
    </source>
</reference>
<keyword evidence="5 6" id="KW-0472">Membrane</keyword>
<dbReference type="Pfam" id="PF13567">
    <property type="entry name" value="DUF4131"/>
    <property type="match status" value="1"/>
</dbReference>
<dbReference type="OrthoDB" id="9761531at2"/>
<dbReference type="Pfam" id="PF03772">
    <property type="entry name" value="Competence"/>
    <property type="match status" value="1"/>
</dbReference>
<feature type="transmembrane region" description="Helical" evidence="6">
    <location>
        <begin position="518"/>
        <end position="535"/>
    </location>
</feature>
<evidence type="ECO:0000256" key="2">
    <source>
        <dbReference type="ARBA" id="ARBA00022475"/>
    </source>
</evidence>
<evidence type="ECO:0000256" key="5">
    <source>
        <dbReference type="ARBA" id="ARBA00023136"/>
    </source>
</evidence>
<proteinExistence type="predicted"/>
<feature type="transmembrane region" description="Helical" evidence="6">
    <location>
        <begin position="350"/>
        <end position="367"/>
    </location>
</feature>
<evidence type="ECO:0000256" key="6">
    <source>
        <dbReference type="SAM" id="Phobius"/>
    </source>
</evidence>
<evidence type="ECO:0000256" key="1">
    <source>
        <dbReference type="ARBA" id="ARBA00004651"/>
    </source>
</evidence>
<feature type="transmembrane region" description="Helical" evidence="6">
    <location>
        <begin position="255"/>
        <end position="274"/>
    </location>
</feature>
<protein>
    <submittedName>
        <fullName evidence="9">Competence protein ComEC</fullName>
    </submittedName>
</protein>
<feature type="transmembrane region" description="Helical" evidence="6">
    <location>
        <begin position="28"/>
        <end position="47"/>
    </location>
</feature>
<organism evidence="9 10">
    <name type="scientific">Anaerolinea thermophila (strain DSM 14523 / JCM 11388 / NBRC 100420 / UNI-1)</name>
    <dbReference type="NCBI Taxonomy" id="926569"/>
    <lineage>
        <taxon>Bacteria</taxon>
        <taxon>Bacillati</taxon>
        <taxon>Chloroflexota</taxon>
        <taxon>Anaerolineae</taxon>
        <taxon>Anaerolineales</taxon>
        <taxon>Anaerolineaceae</taxon>
        <taxon>Anaerolinea</taxon>
    </lineage>
</organism>
<keyword evidence="10" id="KW-1185">Reference proteome</keyword>
<dbReference type="RefSeq" id="WP_013561335.1">
    <property type="nucleotide sequence ID" value="NC_014960.1"/>
</dbReference>
<gene>
    <name evidence="9" type="primary">comEC</name>
    <name evidence="9" type="ordered locus">ANT_29650</name>
</gene>
<dbReference type="PANTHER" id="PTHR30619">
    <property type="entry name" value="DNA INTERNALIZATION/COMPETENCE PROTEIN COMEC/REC2"/>
    <property type="match status" value="1"/>
</dbReference>
<keyword evidence="4 6" id="KW-1133">Transmembrane helix</keyword>
<keyword evidence="2" id="KW-1003">Cell membrane</keyword>
<evidence type="ECO:0000259" key="8">
    <source>
        <dbReference type="Pfam" id="PF13567"/>
    </source>
</evidence>
<dbReference type="InterPro" id="IPR004477">
    <property type="entry name" value="ComEC_N"/>
</dbReference>
<feature type="transmembrane region" description="Helical" evidence="6">
    <location>
        <begin position="454"/>
        <end position="474"/>
    </location>
</feature>
<dbReference type="NCBIfam" id="TIGR00360">
    <property type="entry name" value="ComEC_N-term"/>
    <property type="match status" value="1"/>
</dbReference>
<dbReference type="PANTHER" id="PTHR30619:SF1">
    <property type="entry name" value="RECOMBINATION PROTEIN 2"/>
    <property type="match status" value="1"/>
</dbReference>
<feature type="transmembrane region" description="Helical" evidence="6">
    <location>
        <begin position="379"/>
        <end position="406"/>
    </location>
</feature>
<dbReference type="EMBL" id="AP012029">
    <property type="protein sequence ID" value="BAJ64991.1"/>
    <property type="molecule type" value="Genomic_DNA"/>
</dbReference>
<dbReference type="eggNOG" id="COG0658">
    <property type="taxonomic scope" value="Bacteria"/>
</dbReference>
<dbReference type="InterPro" id="IPR052159">
    <property type="entry name" value="Competence_DNA_uptake"/>
</dbReference>
<evidence type="ECO:0000256" key="4">
    <source>
        <dbReference type="ARBA" id="ARBA00022989"/>
    </source>
</evidence>
<feature type="domain" description="DUF4131" evidence="8">
    <location>
        <begin position="23"/>
        <end position="185"/>
    </location>
</feature>
<feature type="transmembrane region" description="Helical" evidence="6">
    <location>
        <begin position="426"/>
        <end position="447"/>
    </location>
</feature>
<feature type="transmembrane region" description="Helical" evidence="6">
    <location>
        <begin position="486"/>
        <end position="506"/>
    </location>
</feature>
<accession>E8N244</accession>
<feature type="transmembrane region" description="Helical" evidence="6">
    <location>
        <begin position="59"/>
        <end position="80"/>
    </location>
</feature>
<dbReference type="STRING" id="926569.ANT_29650"/>
<evidence type="ECO:0000259" key="7">
    <source>
        <dbReference type="Pfam" id="PF03772"/>
    </source>
</evidence>
<comment type="subcellular location">
    <subcellularLocation>
        <location evidence="1">Cell membrane</location>
        <topology evidence="1">Multi-pass membrane protein</topology>
    </subcellularLocation>
</comment>
<feature type="domain" description="ComEC/Rec2-related protein" evidence="7">
    <location>
        <begin position="232"/>
        <end position="503"/>
    </location>
</feature>
<dbReference type="AlphaFoldDB" id="E8N244"/>
<dbReference type="HOGENOM" id="CLU_371993_0_0_0"/>
<dbReference type="KEGG" id="atm:ANT_29650"/>
<evidence type="ECO:0000256" key="3">
    <source>
        <dbReference type="ARBA" id="ARBA00022692"/>
    </source>
</evidence>
<feature type="transmembrane region" description="Helical" evidence="6">
    <location>
        <begin position="281"/>
        <end position="298"/>
    </location>
</feature>
<evidence type="ECO:0000313" key="9">
    <source>
        <dbReference type="EMBL" id="BAJ64991.1"/>
    </source>
</evidence>
<dbReference type="InterPro" id="IPR025405">
    <property type="entry name" value="DUF4131"/>
</dbReference>
<sequence length="747" mass="79929">MPLLWLSLAFLLGILLAGWSHASLPWSWAALGLGIALMLTGWLLRRVSALAVVLRRHPVLRVAPLALGIALLAGFARYALAQVPFTPQDIAFYNGSGAVEITGWVARAAQPESPSNRIALQVESLTLPGQAPQTVRGKVLVSLPAGASLPYGTRLRLNGELHTPEDSGAFSYSEYLAQRGMYAVMAYPRLSILPGWGGSPLLRGLDVLRRRAYALLQRLYPAPESALISGILLGWDDALPADLQNAFRATGTSHIIAISGFNMAVLAGVFFSLFRRLFSEWGALLAALIAMALYTLLVGAEAPVTRAALMSALALTAHAIRRSTGGLNALLFATAGMTLFNPFLPWDVGFQLSFSATLGLLLYASRLEGWARRITARFLPVRVAGAVAGALGEYILFTLAAQAATLPVILSHFGRLALSTLLANPLILPAQAPLLLFGEASLALGAVWQPLGHLLALPAWALASYTLEVVAWMARLPLGAWAVPAPPLWVVILFYLWFSATALRAMGLPRLDTSLRPTWLLLGLFGIAAVLWRQVLAGGDGKLHLWVSVQQDSVLTMVQTPGGETLLINGLGQARESQAFLGKVLPPFNPPLAWWILASPSAAEVQGGLGALARFAVRQAALCGGLPSDRTTRTLEERLAAAGTPWQEWTDGAMLRQGRFSLQARMPNAETCLLILQEGQLKLILAGNASPQELPDLSDFMNGVIVVNSDSAGEMWRQAGFSVLSVPQGGFLHLASDGNTLRIERSP</sequence>
<dbReference type="Proteomes" id="UP000008922">
    <property type="component" value="Chromosome"/>
</dbReference>
<evidence type="ECO:0000313" key="10">
    <source>
        <dbReference type="Proteomes" id="UP000008922"/>
    </source>
</evidence>
<keyword evidence="3 6" id="KW-0812">Transmembrane</keyword>
<dbReference type="InParanoid" id="E8N244"/>